<sequence length="220" mass="24732">MIAILTANTQTRLKQVTFCHGRGIKFNDGMRYAIIELNSAQEHLSSGIVPAVNQIEALNPHFQGLYDNDRAFGLCGGTTSLDHYVLWLGRCQWLGCEHKYYEPFPVGDNGSVCVCRSCKNKLNIQETPRQFTEIARQNRIAFMLKTISEQMGQPDDRQLSEADIFVWCLKRNLQSQLPTALLHKLLGMKASASTGHECDITPSYDPQELLDKRLSEVGNG</sequence>
<dbReference type="EMBL" id="SITJ01000076">
    <property type="protein sequence ID" value="TBL66655.1"/>
    <property type="molecule type" value="Genomic_DNA"/>
</dbReference>
<comment type="caution">
    <text evidence="1">The sequence shown here is derived from an EMBL/GenBank/DDBJ whole genome shotgun (WGS) entry which is preliminary data.</text>
</comment>
<dbReference type="Proteomes" id="UP000291600">
    <property type="component" value="Unassembled WGS sequence"/>
</dbReference>
<gene>
    <name evidence="1" type="ORF">EYY96_16925</name>
</gene>
<reference evidence="1 2" key="1">
    <citation type="submission" date="2019-02" db="EMBL/GenBank/DDBJ databases">
        <title>Comparative genomic analysis of the Hafnia genus genomes.</title>
        <authorList>
            <person name="Zhiqiu Y."/>
            <person name="Chao Y."/>
            <person name="Yuhui D."/>
            <person name="Di H."/>
            <person name="Bin L."/>
        </authorList>
    </citation>
    <scope>NUCLEOTIDE SEQUENCE [LARGE SCALE GENOMIC DNA]</scope>
    <source>
        <strain evidence="1 2">PCM_1210</strain>
    </source>
</reference>
<dbReference type="RefSeq" id="WP_130971346.1">
    <property type="nucleotide sequence ID" value="NZ_SITJ01000076.1"/>
</dbReference>
<accession>A0ABD7Q2R4</accession>
<dbReference type="AlphaFoldDB" id="A0ABD7Q2R4"/>
<organism evidence="1 2">
    <name type="scientific">Hafnia alvei</name>
    <dbReference type="NCBI Taxonomy" id="569"/>
    <lineage>
        <taxon>Bacteria</taxon>
        <taxon>Pseudomonadati</taxon>
        <taxon>Pseudomonadota</taxon>
        <taxon>Gammaproteobacteria</taxon>
        <taxon>Enterobacterales</taxon>
        <taxon>Hafniaceae</taxon>
        <taxon>Hafnia</taxon>
    </lineage>
</organism>
<evidence type="ECO:0000313" key="1">
    <source>
        <dbReference type="EMBL" id="TBL66655.1"/>
    </source>
</evidence>
<name>A0ABD7Q2R4_HAFAL</name>
<protein>
    <submittedName>
        <fullName evidence="1">Uncharacterized protein</fullName>
    </submittedName>
</protein>
<evidence type="ECO:0000313" key="2">
    <source>
        <dbReference type="Proteomes" id="UP000291600"/>
    </source>
</evidence>
<proteinExistence type="predicted"/>